<dbReference type="AlphaFoldDB" id="A0A8H3V917"/>
<evidence type="ECO:0000313" key="2">
    <source>
        <dbReference type="EMBL" id="KAE9992761.1"/>
    </source>
</evidence>
<evidence type="ECO:0000313" key="1">
    <source>
        <dbReference type="EMBL" id="KAE9984275.1"/>
    </source>
</evidence>
<dbReference type="OrthoDB" id="10507386at2759"/>
<gene>
    <name evidence="2" type="ORF">EG327_007837</name>
    <name evidence="1" type="ORF">EG328_008951</name>
</gene>
<proteinExistence type="predicted"/>
<name>A0A8H3V917_VENIN</name>
<sequence length="153" mass="16942">MIQDSPTPAALHEIFQYFADVLMVGEDHEYALQYLTVRLLWGSSDWNALGDVLSSCQHALEPLMGLQKGLSTLELEGVEEEFAARLAKGLAGQEEVMHLDAGGTFIPKAHGPVWKEKIRKGEPQFDWDDVAPLSGSAQVRKTLRFNVVAHDDP</sequence>
<accession>A0A8H3V917</accession>
<keyword evidence="4" id="KW-1185">Reference proteome</keyword>
<evidence type="ECO:0000313" key="4">
    <source>
        <dbReference type="Proteomes" id="UP000490939"/>
    </source>
</evidence>
<protein>
    <submittedName>
        <fullName evidence="1">Uncharacterized protein</fullName>
    </submittedName>
</protein>
<dbReference type="Proteomes" id="UP000490939">
    <property type="component" value="Unassembled WGS sequence"/>
</dbReference>
<comment type="caution">
    <text evidence="1">The sequence shown here is derived from an EMBL/GenBank/DDBJ whole genome shotgun (WGS) entry which is preliminary data.</text>
</comment>
<reference evidence="1 3" key="1">
    <citation type="submission" date="2018-12" db="EMBL/GenBank/DDBJ databases">
        <title>Venturia inaequalis Genome Resource.</title>
        <authorList>
            <person name="Lichtner F.J."/>
        </authorList>
    </citation>
    <scope>NUCLEOTIDE SEQUENCE [LARGE SCALE GENOMIC DNA]</scope>
    <source>
        <strain evidence="1 3">120213</strain>
        <strain evidence="2 4">DMI_063113</strain>
    </source>
</reference>
<dbReference type="EMBL" id="WNWS01000052">
    <property type="protein sequence ID" value="KAE9984275.1"/>
    <property type="molecule type" value="Genomic_DNA"/>
</dbReference>
<dbReference type="Proteomes" id="UP000447873">
    <property type="component" value="Unassembled WGS sequence"/>
</dbReference>
<organism evidence="1 3">
    <name type="scientific">Venturia inaequalis</name>
    <name type="common">Apple scab fungus</name>
    <dbReference type="NCBI Taxonomy" id="5025"/>
    <lineage>
        <taxon>Eukaryota</taxon>
        <taxon>Fungi</taxon>
        <taxon>Dikarya</taxon>
        <taxon>Ascomycota</taxon>
        <taxon>Pezizomycotina</taxon>
        <taxon>Dothideomycetes</taxon>
        <taxon>Pleosporomycetidae</taxon>
        <taxon>Venturiales</taxon>
        <taxon>Venturiaceae</taxon>
        <taxon>Venturia</taxon>
    </lineage>
</organism>
<evidence type="ECO:0000313" key="3">
    <source>
        <dbReference type="Proteomes" id="UP000447873"/>
    </source>
</evidence>
<dbReference type="EMBL" id="WNWR01000048">
    <property type="protein sequence ID" value="KAE9992761.1"/>
    <property type="molecule type" value="Genomic_DNA"/>
</dbReference>